<reference evidence="1 2" key="1">
    <citation type="journal article" date="2016" name="Mol. Biol. Evol.">
        <title>Comparative Genomics of Early-Diverging Mushroom-Forming Fungi Provides Insights into the Origins of Lignocellulose Decay Capabilities.</title>
        <authorList>
            <person name="Nagy L.G."/>
            <person name="Riley R."/>
            <person name="Tritt A."/>
            <person name="Adam C."/>
            <person name="Daum C."/>
            <person name="Floudas D."/>
            <person name="Sun H."/>
            <person name="Yadav J.S."/>
            <person name="Pangilinan J."/>
            <person name="Larsson K.H."/>
            <person name="Matsuura K."/>
            <person name="Barry K."/>
            <person name="Labutti K."/>
            <person name="Kuo R."/>
            <person name="Ohm R.A."/>
            <person name="Bhattacharya S.S."/>
            <person name="Shirouzu T."/>
            <person name="Yoshinaga Y."/>
            <person name="Martin F.M."/>
            <person name="Grigoriev I.V."/>
            <person name="Hibbett D.S."/>
        </authorList>
    </citation>
    <scope>NUCLEOTIDE SEQUENCE [LARGE SCALE GENOMIC DNA]</scope>
    <source>
        <strain evidence="1 2">HHB14362 ss-1</strain>
    </source>
</reference>
<dbReference type="Proteomes" id="UP000076761">
    <property type="component" value="Unassembled WGS sequence"/>
</dbReference>
<gene>
    <name evidence="1" type="ORF">NEOLEDRAFT_749280</name>
</gene>
<dbReference type="InParanoid" id="A0A165PTP2"/>
<dbReference type="EMBL" id="KV425606">
    <property type="protein sequence ID" value="KZT21486.1"/>
    <property type="molecule type" value="Genomic_DNA"/>
</dbReference>
<sequence>MVCRPQIEVIIDIDRIWTMFSIISKSPQTSTQSEEYEVGCSTRALDNIQQHQNNIYRKGNAHILIVPSSSTSVRRFRATRRAPVEVRDLYGRLSCGVGTTRTSTWLKRISGAMVDGQKEQDACHRLWPC</sequence>
<organism evidence="1 2">
    <name type="scientific">Neolentinus lepideus HHB14362 ss-1</name>
    <dbReference type="NCBI Taxonomy" id="1314782"/>
    <lineage>
        <taxon>Eukaryota</taxon>
        <taxon>Fungi</taxon>
        <taxon>Dikarya</taxon>
        <taxon>Basidiomycota</taxon>
        <taxon>Agaricomycotina</taxon>
        <taxon>Agaricomycetes</taxon>
        <taxon>Gloeophyllales</taxon>
        <taxon>Gloeophyllaceae</taxon>
        <taxon>Neolentinus</taxon>
    </lineage>
</organism>
<keyword evidence="2" id="KW-1185">Reference proteome</keyword>
<proteinExistence type="predicted"/>
<protein>
    <submittedName>
        <fullName evidence="1">Uncharacterized protein</fullName>
    </submittedName>
</protein>
<name>A0A165PTP2_9AGAM</name>
<accession>A0A165PTP2</accession>
<evidence type="ECO:0000313" key="2">
    <source>
        <dbReference type="Proteomes" id="UP000076761"/>
    </source>
</evidence>
<dbReference type="AlphaFoldDB" id="A0A165PTP2"/>
<evidence type="ECO:0000313" key="1">
    <source>
        <dbReference type="EMBL" id="KZT21486.1"/>
    </source>
</evidence>